<dbReference type="InterPro" id="IPR014198">
    <property type="entry name" value="Spore_III_AB"/>
</dbReference>
<dbReference type="RefSeq" id="WP_158362195.1">
    <property type="nucleotide sequence ID" value="NZ_JAOQKC010000004.1"/>
</dbReference>
<organism evidence="2 3">
    <name type="scientific">Laedolimicola ammoniilytica</name>
    <dbReference type="NCBI Taxonomy" id="2981771"/>
    <lineage>
        <taxon>Bacteria</taxon>
        <taxon>Bacillati</taxon>
        <taxon>Bacillota</taxon>
        <taxon>Clostridia</taxon>
        <taxon>Lachnospirales</taxon>
        <taxon>Lachnospiraceae</taxon>
        <taxon>Laedolimicola</taxon>
    </lineage>
</organism>
<proteinExistence type="predicted"/>
<accession>A0ABT2RUT9</accession>
<keyword evidence="3" id="KW-1185">Reference proteome</keyword>
<reference evidence="2 3" key="1">
    <citation type="journal article" date="2021" name="ISME Commun">
        <title>Automated analysis of genomic sequences facilitates high-throughput and comprehensive description of bacteria.</title>
        <authorList>
            <person name="Hitch T.C.A."/>
        </authorList>
    </citation>
    <scope>NUCLEOTIDE SEQUENCE [LARGE SCALE GENOMIC DNA]</scope>
    <source>
        <strain evidence="2 3">Sanger_04</strain>
    </source>
</reference>
<gene>
    <name evidence="2" type="ORF">OCV63_04055</name>
</gene>
<keyword evidence="1" id="KW-0175">Coiled coil</keyword>
<dbReference type="Proteomes" id="UP001652461">
    <property type="component" value="Unassembled WGS sequence"/>
</dbReference>
<evidence type="ECO:0000256" key="1">
    <source>
        <dbReference type="SAM" id="Coils"/>
    </source>
</evidence>
<dbReference type="EMBL" id="JAOQKC010000004">
    <property type="protein sequence ID" value="MCU6696069.1"/>
    <property type="molecule type" value="Genomic_DNA"/>
</dbReference>
<dbReference type="Pfam" id="PF09548">
    <property type="entry name" value="Spore_III_AB"/>
    <property type="match status" value="1"/>
</dbReference>
<dbReference type="PIRSF" id="PIRSF021435">
    <property type="entry name" value="SpoIIIAB"/>
    <property type="match status" value="1"/>
</dbReference>
<comment type="caution">
    <text evidence="2">The sequence shown here is derived from an EMBL/GenBank/DDBJ whole genome shotgun (WGS) entry which is preliminary data.</text>
</comment>
<sequence length="172" mass="19295">MLKLAGACLILCSAAGIGASYSGDLKRRVRELRVIKQMMYMLQGEIRYAHLPLPEAFTHVSVRLPAPFGLFLSGIADELKKADGRTLSEIWKAEEQKYIKKLHLTRTDLEQLETLGEVLGYLDTEMQLAAIRLYLEQLEQSLAEAQEQMGSRQRLYQSLGIAGGVFLVILLL</sequence>
<evidence type="ECO:0000313" key="3">
    <source>
        <dbReference type="Proteomes" id="UP001652461"/>
    </source>
</evidence>
<name>A0ABT2RUT9_9FIRM</name>
<feature type="coiled-coil region" evidence="1">
    <location>
        <begin position="128"/>
        <end position="155"/>
    </location>
</feature>
<protein>
    <submittedName>
        <fullName evidence="2">Stage III sporulation protein AB</fullName>
    </submittedName>
</protein>
<evidence type="ECO:0000313" key="2">
    <source>
        <dbReference type="EMBL" id="MCU6696069.1"/>
    </source>
</evidence>